<evidence type="ECO:0000256" key="1">
    <source>
        <dbReference type="ARBA" id="ARBA00023125"/>
    </source>
</evidence>
<dbReference type="EMBL" id="DS989844">
    <property type="protein sequence ID" value="EDX77059.1"/>
    <property type="molecule type" value="Genomic_DNA"/>
</dbReference>
<dbReference type="GO" id="GO:0003677">
    <property type="term" value="F:DNA binding"/>
    <property type="evidence" value="ECO:0007669"/>
    <property type="project" value="UniProtKB-KW"/>
</dbReference>
<dbReference type="RefSeq" id="WP_006099172.1">
    <property type="nucleotide sequence ID" value="NZ_DS989844.1"/>
</dbReference>
<sequence length="354" mass="40587">MRCPHHLTRYRQAQVKLHQKKRYAHKLKQKISNIKASPLHVNLGNKYTVEMVGSKDESYGNQICQLDLIGSELHIRVPYGLELRYGKYIQFPIRLPKHGTDNLATAWYNKQALTYRFIQKSLTEWEIHITFDVEPAPRITAPVSWGAIGVDLNPNCIGWAMTDFDGNLDGFGQFKVNIQSQPKGRTEALLVDVVTQLTNLALEHKRPIVVEKLDFSDKKKRLRELNARARRMLSNLAYSKFLKLLLARCFKLGIQVIEVNPAYSSWIGLIKFMSTYGMNSATAAAFVLARRGMFLSERLPARTAYQGREPRKHVWSHWRLVAKLLKGSSRHSFYQPRLTVYSLVTLCCGWGITG</sequence>
<dbReference type="STRING" id="118168.MC7420_196"/>
<evidence type="ECO:0000313" key="2">
    <source>
        <dbReference type="EMBL" id="EDX77059.1"/>
    </source>
</evidence>
<dbReference type="eggNOG" id="COG0675">
    <property type="taxonomic scope" value="Bacteria"/>
</dbReference>
<keyword evidence="3" id="KW-1185">Reference proteome</keyword>
<keyword evidence="1" id="KW-0238">DNA-binding</keyword>
<name>B4VLB1_9CYAN</name>
<dbReference type="OrthoDB" id="501744at2"/>
<dbReference type="InterPro" id="IPR010095">
    <property type="entry name" value="Cas12f1-like_TNB"/>
</dbReference>
<dbReference type="Proteomes" id="UP000003835">
    <property type="component" value="Unassembled WGS sequence"/>
</dbReference>
<dbReference type="NCBIfam" id="TIGR01766">
    <property type="entry name" value="IS200/IS605 family accessory protein TnpB-like domain"/>
    <property type="match status" value="1"/>
</dbReference>
<organism evidence="2 3">
    <name type="scientific">Coleofasciculus chthonoplastes PCC 7420</name>
    <dbReference type="NCBI Taxonomy" id="118168"/>
    <lineage>
        <taxon>Bacteria</taxon>
        <taxon>Bacillati</taxon>
        <taxon>Cyanobacteriota</taxon>
        <taxon>Cyanophyceae</taxon>
        <taxon>Coleofasciculales</taxon>
        <taxon>Coleofasciculaceae</taxon>
        <taxon>Coleofasciculus</taxon>
    </lineage>
</organism>
<dbReference type="HOGENOM" id="CLU_782352_0_0_3"/>
<accession>B4VLB1</accession>
<evidence type="ECO:0000313" key="3">
    <source>
        <dbReference type="Proteomes" id="UP000003835"/>
    </source>
</evidence>
<dbReference type="AlphaFoldDB" id="B4VLB1"/>
<protein>
    <submittedName>
        <fullName evidence="2">Transposase, IS605 OrfB family protein</fullName>
    </submittedName>
</protein>
<reference evidence="2 3" key="1">
    <citation type="submission" date="2008-07" db="EMBL/GenBank/DDBJ databases">
        <authorList>
            <person name="Tandeau de Marsac N."/>
            <person name="Ferriera S."/>
            <person name="Johnson J."/>
            <person name="Kravitz S."/>
            <person name="Beeson K."/>
            <person name="Sutton G."/>
            <person name="Rogers Y.-H."/>
            <person name="Friedman R."/>
            <person name="Frazier M."/>
            <person name="Venter J.C."/>
        </authorList>
    </citation>
    <scope>NUCLEOTIDE SEQUENCE [LARGE SCALE GENOMIC DNA]</scope>
    <source>
        <strain evidence="2 3">PCC 7420</strain>
    </source>
</reference>
<proteinExistence type="predicted"/>
<gene>
    <name evidence="2" type="ORF">MC7420_196</name>
</gene>